<gene>
    <name evidence="1" type="ORF">DPEC_G00030740</name>
</gene>
<dbReference type="EMBL" id="CM055730">
    <property type="protein sequence ID" value="KAJ8013531.1"/>
    <property type="molecule type" value="Genomic_DNA"/>
</dbReference>
<evidence type="ECO:0000313" key="2">
    <source>
        <dbReference type="Proteomes" id="UP001157502"/>
    </source>
</evidence>
<protein>
    <submittedName>
        <fullName evidence="1">Uncharacterized protein</fullName>
    </submittedName>
</protein>
<name>A0ACC2HC84_DALPE</name>
<reference evidence="1" key="1">
    <citation type="submission" date="2021-05" db="EMBL/GenBank/DDBJ databases">
        <authorList>
            <person name="Pan Q."/>
            <person name="Jouanno E."/>
            <person name="Zahm M."/>
            <person name="Klopp C."/>
            <person name="Cabau C."/>
            <person name="Louis A."/>
            <person name="Berthelot C."/>
            <person name="Parey E."/>
            <person name="Roest Crollius H."/>
            <person name="Montfort J."/>
            <person name="Robinson-Rechavi M."/>
            <person name="Bouchez O."/>
            <person name="Lampietro C."/>
            <person name="Lopez Roques C."/>
            <person name="Donnadieu C."/>
            <person name="Postlethwait J."/>
            <person name="Bobe J."/>
            <person name="Dillon D."/>
            <person name="Chandos A."/>
            <person name="von Hippel F."/>
            <person name="Guiguen Y."/>
        </authorList>
    </citation>
    <scope>NUCLEOTIDE SEQUENCE</scope>
    <source>
        <strain evidence="1">YG-Jan2019</strain>
    </source>
</reference>
<accession>A0ACC2HC84</accession>
<evidence type="ECO:0000313" key="1">
    <source>
        <dbReference type="EMBL" id="KAJ8013531.1"/>
    </source>
</evidence>
<dbReference type="Proteomes" id="UP001157502">
    <property type="component" value="Chromosome 3"/>
</dbReference>
<organism evidence="1 2">
    <name type="scientific">Dallia pectoralis</name>
    <name type="common">Alaska blackfish</name>
    <dbReference type="NCBI Taxonomy" id="75939"/>
    <lineage>
        <taxon>Eukaryota</taxon>
        <taxon>Metazoa</taxon>
        <taxon>Chordata</taxon>
        <taxon>Craniata</taxon>
        <taxon>Vertebrata</taxon>
        <taxon>Euteleostomi</taxon>
        <taxon>Actinopterygii</taxon>
        <taxon>Neopterygii</taxon>
        <taxon>Teleostei</taxon>
        <taxon>Protacanthopterygii</taxon>
        <taxon>Esociformes</taxon>
        <taxon>Umbridae</taxon>
        <taxon>Dallia</taxon>
    </lineage>
</organism>
<comment type="caution">
    <text evidence="1">The sequence shown here is derived from an EMBL/GenBank/DDBJ whole genome shotgun (WGS) entry which is preliminary data.</text>
</comment>
<sequence>MTMGWKIAVSLLVMTSGVLCQPMPGAPKDANMNDRDVKDALRYAVSEYNKETNDYHRVLVNVVKAQEQVVAGTLYKFTVKMVKVPCDNRGENTVNHHHCNPEDSKPYLCNFDVWTQPWLNKRSFKSACEE</sequence>
<proteinExistence type="predicted"/>
<keyword evidence="2" id="KW-1185">Reference proteome</keyword>